<dbReference type="Proteomes" id="UP000268014">
    <property type="component" value="Unassembled WGS sequence"/>
</dbReference>
<organism evidence="4">
    <name type="scientific">Haemonchus placei</name>
    <name type="common">Barber's pole worm</name>
    <dbReference type="NCBI Taxonomy" id="6290"/>
    <lineage>
        <taxon>Eukaryota</taxon>
        <taxon>Metazoa</taxon>
        <taxon>Ecdysozoa</taxon>
        <taxon>Nematoda</taxon>
        <taxon>Chromadorea</taxon>
        <taxon>Rhabditida</taxon>
        <taxon>Rhabditina</taxon>
        <taxon>Rhabditomorpha</taxon>
        <taxon>Strongyloidea</taxon>
        <taxon>Trichostrongylidae</taxon>
        <taxon>Haemonchus</taxon>
    </lineage>
</organism>
<evidence type="ECO:0000256" key="1">
    <source>
        <dbReference type="SAM" id="Phobius"/>
    </source>
</evidence>
<evidence type="ECO:0000313" key="3">
    <source>
        <dbReference type="Proteomes" id="UP000268014"/>
    </source>
</evidence>
<accession>A0A0N4WVR2</accession>
<keyword evidence="1" id="KW-0812">Transmembrane</keyword>
<name>A0A0N4WVR2_HAEPC</name>
<dbReference type="AlphaFoldDB" id="A0A0N4WVR2"/>
<keyword evidence="3" id="KW-1185">Reference proteome</keyword>
<keyword evidence="1" id="KW-1133">Transmembrane helix</keyword>
<proteinExistence type="predicted"/>
<reference evidence="2 3" key="2">
    <citation type="submission" date="2018-11" db="EMBL/GenBank/DDBJ databases">
        <authorList>
            <consortium name="Pathogen Informatics"/>
        </authorList>
    </citation>
    <scope>NUCLEOTIDE SEQUENCE [LARGE SCALE GENOMIC DNA]</scope>
    <source>
        <strain evidence="2 3">MHpl1</strain>
    </source>
</reference>
<protein>
    <submittedName>
        <fullName evidence="4">Neur_chan_memb domain-containing protein</fullName>
    </submittedName>
</protein>
<dbReference type="EMBL" id="UZAF01019126">
    <property type="protein sequence ID" value="VDO57837.1"/>
    <property type="molecule type" value="Genomic_DNA"/>
</dbReference>
<sequence>MLLESTDHNRSEVLKELLAATCNSSTAQTTATIQATRPKYEDICDVKCGGKSHKVVISEISAFHTLWETPTHLRKVERANYVNMLNFPDLEHLIDVTIGHWKTVILAMIAIAIFIAAIVLTVPKLTVRALS</sequence>
<keyword evidence="1" id="KW-0472">Membrane</keyword>
<dbReference type="OrthoDB" id="5825988at2759"/>
<feature type="transmembrane region" description="Helical" evidence="1">
    <location>
        <begin position="103"/>
        <end position="122"/>
    </location>
</feature>
<evidence type="ECO:0000313" key="2">
    <source>
        <dbReference type="EMBL" id="VDO57837.1"/>
    </source>
</evidence>
<gene>
    <name evidence="2" type="ORF">HPLM_LOCUS15788</name>
</gene>
<dbReference type="WBParaSite" id="HPLM_0001579601-mRNA-1">
    <property type="protein sequence ID" value="HPLM_0001579601-mRNA-1"/>
    <property type="gene ID" value="HPLM_0001579601"/>
</dbReference>
<reference evidence="4" key="1">
    <citation type="submission" date="2017-02" db="UniProtKB">
        <authorList>
            <consortium name="WormBaseParasite"/>
        </authorList>
    </citation>
    <scope>IDENTIFICATION</scope>
</reference>
<evidence type="ECO:0000313" key="4">
    <source>
        <dbReference type="WBParaSite" id="HPLM_0001579601-mRNA-1"/>
    </source>
</evidence>